<reference evidence="3" key="1">
    <citation type="submission" date="2020-05" db="EMBL/GenBank/DDBJ databases">
        <authorList>
            <consortium name="Genoscope - CEA"/>
            <person name="William W."/>
        </authorList>
    </citation>
    <scope>NUCLEOTIDE SEQUENCE [LARGE SCALE GENOMIC DNA]</scope>
    <source>
        <strain evidence="3">PCC 7821</strain>
    </source>
</reference>
<dbReference type="PRINTS" id="PR00364">
    <property type="entry name" value="DISEASERSIST"/>
</dbReference>
<dbReference type="SUPFAM" id="SSF52540">
    <property type="entry name" value="P-loop containing nucleoside triphosphate hydrolases"/>
    <property type="match status" value="1"/>
</dbReference>
<comment type="caution">
    <text evidence="3">The sequence shown here is derived from an EMBL/GenBank/DDBJ whole genome shotgun (WGS) entry which is preliminary data.</text>
</comment>
<dbReference type="InterPro" id="IPR058651">
    <property type="entry name" value="HTH_VMAP-M9"/>
</dbReference>
<dbReference type="InterPro" id="IPR027417">
    <property type="entry name" value="P-loop_NTPase"/>
</dbReference>
<proteinExistence type="predicted"/>
<dbReference type="EMBL" id="LR812490">
    <property type="protein sequence ID" value="CAC5343349.1"/>
    <property type="molecule type" value="Genomic_DNA"/>
</dbReference>
<dbReference type="Pfam" id="PF26355">
    <property type="entry name" value="HTH_VMAP-M9"/>
    <property type="match status" value="1"/>
</dbReference>
<dbReference type="Gene3D" id="3.40.50.300">
    <property type="entry name" value="P-loop containing nucleotide triphosphate hydrolases"/>
    <property type="match status" value="1"/>
</dbReference>
<feature type="domain" description="vWA-MoxR associated protein N-terminal HTH" evidence="2">
    <location>
        <begin position="4"/>
        <end position="87"/>
    </location>
</feature>
<sequence>MVFMNITEVLQFVDQLIFERTGKHLDNVQRAVVEGTWQGETYSQIGEKNHFNKNHASDVGGELWKFLSEALGEDIKKTNFSSTFERLDISLSQSSQNICNMGNIYCHFGSQILYNSTPNNEQNLANHKYKSPHHDLTLAPQIINFYNRETELNTISNWIFKQNSRLISILGLSGIGKTALVKRWVDLNLDQFEFIIWRSLKYPKPLELLVKDLLNIIKLEDKQTIDDQVKQLLDILINKKCLIILDDVHNIFTSGQFTGQYQPEYQSYQNFFTLITETEHQSSLILISQEKCPEMEGWENELYPINCLELSGLYDLEILNNKGLKNDEFWLNLINLYEGNPVYLKSIAILIKNIFDGDVAEFLAENELVITPEMRSHFNQLFNRLSPIEQQIVLKLSQFEQSLSRETLRESVELSSTDLINGLQSLQQRYLVTKIKQDKIMFKLSSIFGKYVKNFNLD</sequence>
<dbReference type="AlphaFoldDB" id="A0A6J7ZM16"/>
<dbReference type="Proteomes" id="UP000196521">
    <property type="component" value="Chromosome"/>
</dbReference>
<evidence type="ECO:0000259" key="1">
    <source>
        <dbReference type="Pfam" id="PF00931"/>
    </source>
</evidence>
<name>A0A6J7ZM16_PLARU</name>
<keyword evidence="4" id="KW-1185">Reference proteome</keyword>
<evidence type="ECO:0000313" key="3">
    <source>
        <dbReference type="EMBL" id="CAC5343349.1"/>
    </source>
</evidence>
<dbReference type="InterPro" id="IPR002182">
    <property type="entry name" value="NB-ARC"/>
</dbReference>
<dbReference type="EMBL" id="CZCZ02000013">
    <property type="protein sequence ID" value="CAC5343349.1"/>
    <property type="molecule type" value="Genomic_DNA"/>
</dbReference>
<dbReference type="Pfam" id="PF00931">
    <property type="entry name" value="NB-ARC"/>
    <property type="match status" value="1"/>
</dbReference>
<dbReference type="GO" id="GO:0043531">
    <property type="term" value="F:ADP binding"/>
    <property type="evidence" value="ECO:0007669"/>
    <property type="project" value="InterPro"/>
</dbReference>
<evidence type="ECO:0000313" key="4">
    <source>
        <dbReference type="Proteomes" id="UP000196521"/>
    </source>
</evidence>
<organism evidence="3 4">
    <name type="scientific">Planktothrix rubescens CCAP 1459/22</name>
    <dbReference type="NCBI Taxonomy" id="329571"/>
    <lineage>
        <taxon>Bacteria</taxon>
        <taxon>Bacillati</taxon>
        <taxon>Cyanobacteriota</taxon>
        <taxon>Cyanophyceae</taxon>
        <taxon>Oscillatoriophycideae</taxon>
        <taxon>Oscillatoriales</taxon>
        <taxon>Microcoleaceae</taxon>
        <taxon>Planktothrix</taxon>
    </lineage>
</organism>
<protein>
    <submittedName>
        <fullName evidence="3">Similar to tr Q10XF7 Q10XF7_TRIEI ATPase</fullName>
    </submittedName>
</protein>
<feature type="domain" description="NB-ARC" evidence="1">
    <location>
        <begin position="149"/>
        <end position="250"/>
    </location>
</feature>
<gene>
    <name evidence="3" type="ORF">PLAN_30553</name>
</gene>
<accession>A0A6J7ZM16</accession>
<evidence type="ECO:0000259" key="2">
    <source>
        <dbReference type="Pfam" id="PF26355"/>
    </source>
</evidence>